<feature type="transmembrane region" description="Helical" evidence="2">
    <location>
        <begin position="353"/>
        <end position="372"/>
    </location>
</feature>
<keyword evidence="2" id="KW-0472">Membrane</keyword>
<feature type="region of interest" description="Disordered" evidence="1">
    <location>
        <begin position="72"/>
        <end position="116"/>
    </location>
</feature>
<reference evidence="4" key="3">
    <citation type="submission" date="2025-09" db="UniProtKB">
        <authorList>
            <consortium name="Ensembl"/>
        </authorList>
    </citation>
    <scope>IDENTIFICATION</scope>
</reference>
<protein>
    <submittedName>
        <fullName evidence="4">GRAM domain containing 2B</fullName>
    </submittedName>
</protein>
<dbReference type="OrthoDB" id="74360at2759"/>
<dbReference type="Ensembl" id="ENSSFOT00015013593.2">
    <property type="protein sequence ID" value="ENSSFOP00015013425.1"/>
    <property type="gene ID" value="ENSSFOG00015008665.2"/>
</dbReference>
<dbReference type="GeneID" id="108929855"/>
<name>A0A8C9V101_SCLFO</name>
<dbReference type="CTD" id="65983"/>
<dbReference type="CDD" id="cd13220">
    <property type="entry name" value="PH-GRAM_GRAMDC"/>
    <property type="match status" value="1"/>
</dbReference>
<evidence type="ECO:0000256" key="2">
    <source>
        <dbReference type="SAM" id="Phobius"/>
    </source>
</evidence>
<dbReference type="Gene3D" id="2.30.29.30">
    <property type="entry name" value="Pleckstrin-homology domain (PH domain)/Phosphotyrosine-binding domain (PTB)"/>
    <property type="match status" value="1"/>
</dbReference>
<dbReference type="GO" id="GO:0005881">
    <property type="term" value="C:cytoplasmic microtubule"/>
    <property type="evidence" value="ECO:0007669"/>
    <property type="project" value="TreeGrafter"/>
</dbReference>
<keyword evidence="2" id="KW-1133">Transmembrane helix</keyword>
<dbReference type="PANTHER" id="PTHR46645">
    <property type="entry name" value="GRAM DOMAIN-CONTAINING PROTEIN 2B-RELATED"/>
    <property type="match status" value="1"/>
</dbReference>
<evidence type="ECO:0000313" key="4">
    <source>
        <dbReference type="Ensembl" id="ENSSFOP00015013425.1"/>
    </source>
</evidence>
<reference evidence="4" key="2">
    <citation type="submission" date="2025-08" db="UniProtKB">
        <authorList>
            <consortium name="Ensembl"/>
        </authorList>
    </citation>
    <scope>IDENTIFICATION</scope>
</reference>
<proteinExistence type="predicted"/>
<keyword evidence="5" id="KW-1185">Reference proteome</keyword>
<dbReference type="SMART" id="SM00568">
    <property type="entry name" value="GRAM"/>
    <property type="match status" value="1"/>
</dbReference>
<dbReference type="KEGG" id="sfm:108929855"/>
<dbReference type="FunFam" id="2.30.29.30:FF:000086">
    <property type="entry name" value="GRAM domain-containing protein 2B isoform 2"/>
    <property type="match status" value="1"/>
</dbReference>
<dbReference type="Proteomes" id="UP000694397">
    <property type="component" value="Chromosome 6"/>
</dbReference>
<feature type="domain" description="GRAM" evidence="3">
    <location>
        <begin position="122"/>
        <end position="189"/>
    </location>
</feature>
<feature type="compositionally biased region" description="Basic and acidic residues" evidence="1">
    <location>
        <begin position="21"/>
        <end position="34"/>
    </location>
</feature>
<accession>A0A8C9V101</accession>
<gene>
    <name evidence="4" type="primary">GRAMD2B</name>
</gene>
<sequence>MGLIAGQELPHTAPAPLSAPEDFKSARAPRRDARGVNTTNLVTNSEAENMTEEKQQRWGGRTCTFTELSVDAESEISESRRKPPFVRSKAIDQPPVLQSPSDYEPKLERTKSQSTQFSKANAHYHKTFKEISKDELLRQSYTCALQKDILYQGKLFVSDNWICFYSKVFGKDTKIAIPVHSVTFIKKTKTAILVPNALVINTTKERHVFVSFLSRDTTYKCLKSICLHLDGDNMCSSPSPSSVENSFRVERPASIPLDFSRDFTDLDRVVRHRRLDAMESSSSGSQTPDYEKIPEFSSIPQSFLSGEVAVHADVHCQQTPEPKHCQYRNGLPKAASAGCEVKSIQPSSLNTLIFIYLFLVSVLVFSSCYMAFKIVALEERLNSLGSKTEYPHNENVLHHRVQAEFNAEIYGELSTNLFKLEKIQKNLQKLLEDT</sequence>
<dbReference type="PANTHER" id="PTHR46645:SF2">
    <property type="entry name" value="GRAM DOMAIN-CONTAINING PROTEIN 2B"/>
    <property type="match status" value="1"/>
</dbReference>
<dbReference type="InterPro" id="IPR004182">
    <property type="entry name" value="GRAM"/>
</dbReference>
<feature type="region of interest" description="Disordered" evidence="1">
    <location>
        <begin position="1"/>
        <end position="37"/>
    </location>
</feature>
<organism evidence="4 5">
    <name type="scientific">Scleropages formosus</name>
    <name type="common">Asian bonytongue</name>
    <name type="synonym">Osteoglossum formosum</name>
    <dbReference type="NCBI Taxonomy" id="113540"/>
    <lineage>
        <taxon>Eukaryota</taxon>
        <taxon>Metazoa</taxon>
        <taxon>Chordata</taxon>
        <taxon>Craniata</taxon>
        <taxon>Vertebrata</taxon>
        <taxon>Euteleostomi</taxon>
        <taxon>Actinopterygii</taxon>
        <taxon>Neopterygii</taxon>
        <taxon>Teleostei</taxon>
        <taxon>Osteoglossocephala</taxon>
        <taxon>Osteoglossomorpha</taxon>
        <taxon>Osteoglossiformes</taxon>
        <taxon>Osteoglossidae</taxon>
        <taxon>Scleropages</taxon>
    </lineage>
</organism>
<dbReference type="Pfam" id="PF02893">
    <property type="entry name" value="GRAM"/>
    <property type="match status" value="1"/>
</dbReference>
<dbReference type="InterPro" id="IPR011993">
    <property type="entry name" value="PH-like_dom_sf"/>
</dbReference>
<dbReference type="InterPro" id="IPR052633">
    <property type="entry name" value="GRAM_domain_protein_2B"/>
</dbReference>
<keyword evidence="2" id="KW-0812">Transmembrane</keyword>
<evidence type="ECO:0000313" key="5">
    <source>
        <dbReference type="Proteomes" id="UP000694397"/>
    </source>
</evidence>
<evidence type="ECO:0000259" key="3">
    <source>
        <dbReference type="SMART" id="SM00568"/>
    </source>
</evidence>
<reference evidence="4 5" key="1">
    <citation type="submission" date="2019-04" db="EMBL/GenBank/DDBJ databases">
        <authorList>
            <consortium name="Wellcome Sanger Institute Data Sharing"/>
        </authorList>
    </citation>
    <scope>NUCLEOTIDE SEQUENCE [LARGE SCALE GENOMIC DNA]</scope>
</reference>
<dbReference type="AlphaFoldDB" id="A0A8C9V101"/>
<dbReference type="RefSeq" id="XP_018600193.1">
    <property type="nucleotide sequence ID" value="XM_018744677.2"/>
</dbReference>
<evidence type="ECO:0000256" key="1">
    <source>
        <dbReference type="SAM" id="MobiDB-lite"/>
    </source>
</evidence>
<dbReference type="GeneTree" id="ENSGT00940000156980"/>